<dbReference type="GO" id="GO:0005524">
    <property type="term" value="F:ATP binding"/>
    <property type="evidence" value="ECO:0007669"/>
    <property type="project" value="UniProtKB-KW"/>
</dbReference>
<dbReference type="PANTHER" id="PTHR24220">
    <property type="entry name" value="IMPORT ATP-BINDING PROTEIN"/>
    <property type="match status" value="1"/>
</dbReference>
<evidence type="ECO:0000313" key="6">
    <source>
        <dbReference type="EMBL" id="MCC2130505.1"/>
    </source>
</evidence>
<dbReference type="RefSeq" id="WP_302929673.1">
    <property type="nucleotide sequence ID" value="NZ_JAJEPW010000051.1"/>
</dbReference>
<dbReference type="Proteomes" id="UP001199319">
    <property type="component" value="Unassembled WGS sequence"/>
</dbReference>
<dbReference type="GO" id="GO:0016887">
    <property type="term" value="F:ATP hydrolysis activity"/>
    <property type="evidence" value="ECO:0007669"/>
    <property type="project" value="InterPro"/>
</dbReference>
<reference evidence="6" key="1">
    <citation type="submission" date="2021-10" db="EMBL/GenBank/DDBJ databases">
        <title>Anaerobic single-cell dispensing facilitates the cultivation of human gut bacteria.</title>
        <authorList>
            <person name="Afrizal A."/>
        </authorList>
    </citation>
    <scope>NUCLEOTIDE SEQUENCE</scope>
    <source>
        <strain evidence="6">CLA-AA-H272</strain>
    </source>
</reference>
<accession>A0AAE3DFB9</accession>
<dbReference type="PANTHER" id="PTHR24220:SF689">
    <property type="entry name" value="LIPOPROTEIN-RELEASING SYSTEM ATP-BINDING PROTEIN LOLD"/>
    <property type="match status" value="1"/>
</dbReference>
<keyword evidence="2" id="KW-0813">Transport</keyword>
<dbReference type="InterPro" id="IPR027417">
    <property type="entry name" value="P-loop_NTPase"/>
</dbReference>
<comment type="similarity">
    <text evidence="1">Belongs to the ABC transporter superfamily.</text>
</comment>
<sequence length="219" mass="24521">MPILELKDVRYSYSPEKVVLRGVNCVFECGTLYALVGKSGAGKSTLLSLMAGLDLPESGQVLFEGTPTGDMDLDEYRRRKAAVIYQDFALFPMLTALENIEYPMELCHVDAKEARQQALALARRVSLPEELLDRYPTHISGGEQQRVAIARGLTMDRRLLLADEPTGNLDSENSDNIIDLLLKLAHDENRCVIVVTHDLSVMDRADVVYRINDGLLERR</sequence>
<keyword evidence="3" id="KW-0547">Nucleotide-binding</keyword>
<gene>
    <name evidence="6" type="ORF">LKD37_13440</name>
</gene>
<dbReference type="Pfam" id="PF00005">
    <property type="entry name" value="ABC_tran"/>
    <property type="match status" value="1"/>
</dbReference>
<evidence type="ECO:0000313" key="7">
    <source>
        <dbReference type="Proteomes" id="UP001199319"/>
    </source>
</evidence>
<dbReference type="InterPro" id="IPR017871">
    <property type="entry name" value="ABC_transporter-like_CS"/>
</dbReference>
<dbReference type="GO" id="GO:0005886">
    <property type="term" value="C:plasma membrane"/>
    <property type="evidence" value="ECO:0007669"/>
    <property type="project" value="TreeGrafter"/>
</dbReference>
<keyword evidence="4 6" id="KW-0067">ATP-binding</keyword>
<evidence type="ECO:0000256" key="4">
    <source>
        <dbReference type="ARBA" id="ARBA00022840"/>
    </source>
</evidence>
<dbReference type="GO" id="GO:0022857">
    <property type="term" value="F:transmembrane transporter activity"/>
    <property type="evidence" value="ECO:0007669"/>
    <property type="project" value="TreeGrafter"/>
</dbReference>
<dbReference type="SMART" id="SM00382">
    <property type="entry name" value="AAA"/>
    <property type="match status" value="1"/>
</dbReference>
<name>A0AAE3DFB9_9FIRM</name>
<protein>
    <submittedName>
        <fullName evidence="6">ABC transporter ATP-binding protein</fullName>
    </submittedName>
</protein>
<dbReference type="InterPro" id="IPR003593">
    <property type="entry name" value="AAA+_ATPase"/>
</dbReference>
<dbReference type="AlphaFoldDB" id="A0AAE3DFB9"/>
<dbReference type="EMBL" id="JAJEPW010000051">
    <property type="protein sequence ID" value="MCC2130505.1"/>
    <property type="molecule type" value="Genomic_DNA"/>
</dbReference>
<evidence type="ECO:0000259" key="5">
    <source>
        <dbReference type="PROSITE" id="PS50893"/>
    </source>
</evidence>
<evidence type="ECO:0000256" key="2">
    <source>
        <dbReference type="ARBA" id="ARBA00022448"/>
    </source>
</evidence>
<dbReference type="InterPro" id="IPR003439">
    <property type="entry name" value="ABC_transporter-like_ATP-bd"/>
</dbReference>
<dbReference type="Gene3D" id="3.40.50.300">
    <property type="entry name" value="P-loop containing nucleotide triphosphate hydrolases"/>
    <property type="match status" value="1"/>
</dbReference>
<organism evidence="6 7">
    <name type="scientific">Brotocaccenecus cirricatena</name>
    <dbReference type="NCBI Taxonomy" id="3064195"/>
    <lineage>
        <taxon>Bacteria</taxon>
        <taxon>Bacillati</taxon>
        <taxon>Bacillota</taxon>
        <taxon>Clostridia</taxon>
        <taxon>Eubacteriales</taxon>
        <taxon>Oscillospiraceae</taxon>
        <taxon>Brotocaccenecus</taxon>
    </lineage>
</organism>
<proteinExistence type="inferred from homology"/>
<dbReference type="PROSITE" id="PS00211">
    <property type="entry name" value="ABC_TRANSPORTER_1"/>
    <property type="match status" value="1"/>
</dbReference>
<dbReference type="SUPFAM" id="SSF52540">
    <property type="entry name" value="P-loop containing nucleoside triphosphate hydrolases"/>
    <property type="match status" value="1"/>
</dbReference>
<feature type="domain" description="ABC transporter" evidence="5">
    <location>
        <begin position="4"/>
        <end position="219"/>
    </location>
</feature>
<evidence type="ECO:0000256" key="1">
    <source>
        <dbReference type="ARBA" id="ARBA00005417"/>
    </source>
</evidence>
<dbReference type="PROSITE" id="PS50893">
    <property type="entry name" value="ABC_TRANSPORTER_2"/>
    <property type="match status" value="1"/>
</dbReference>
<evidence type="ECO:0000256" key="3">
    <source>
        <dbReference type="ARBA" id="ARBA00022741"/>
    </source>
</evidence>
<dbReference type="InterPro" id="IPR017911">
    <property type="entry name" value="MacB-like_ATP-bd"/>
</dbReference>
<dbReference type="InterPro" id="IPR015854">
    <property type="entry name" value="ABC_transpr_LolD-like"/>
</dbReference>
<comment type="caution">
    <text evidence="6">The sequence shown here is derived from an EMBL/GenBank/DDBJ whole genome shotgun (WGS) entry which is preliminary data.</text>
</comment>
<keyword evidence="7" id="KW-1185">Reference proteome</keyword>
<dbReference type="CDD" id="cd03255">
    <property type="entry name" value="ABC_MJ0796_LolCDE_FtsE"/>
    <property type="match status" value="1"/>
</dbReference>